<gene>
    <name evidence="1" type="ORF">F5050DRAFT_1551180</name>
</gene>
<proteinExistence type="predicted"/>
<reference evidence="1" key="1">
    <citation type="submission" date="2022-08" db="EMBL/GenBank/DDBJ databases">
        <authorList>
            <consortium name="DOE Joint Genome Institute"/>
            <person name="Min B."/>
            <person name="Riley R."/>
            <person name="Sierra-Patev S."/>
            <person name="Naranjo-Ortiz M."/>
            <person name="Looney B."/>
            <person name="Konkel Z."/>
            <person name="Slot J.C."/>
            <person name="Sakamoto Y."/>
            <person name="Steenwyk J.L."/>
            <person name="Rokas A."/>
            <person name="Carro J."/>
            <person name="Camarero S."/>
            <person name="Ferreira P."/>
            <person name="Molpeceres G."/>
            <person name="Ruiz-Duenas F.J."/>
            <person name="Serrano A."/>
            <person name="Henrissat B."/>
            <person name="Drula E."/>
            <person name="Hughes K.W."/>
            <person name="Mata J.L."/>
            <person name="Ishikawa N.K."/>
            <person name="Vargas-Isla R."/>
            <person name="Ushijima S."/>
            <person name="Smith C.A."/>
            <person name="Ahrendt S."/>
            <person name="Andreopoulos W."/>
            <person name="He G."/>
            <person name="Labutti K."/>
            <person name="Lipzen A."/>
            <person name="Ng V."/>
            <person name="Sandor L."/>
            <person name="Barry K."/>
            <person name="Martinez A.T."/>
            <person name="Xiao Y."/>
            <person name="Gibbons J.G."/>
            <person name="Terashima K."/>
            <person name="Hibbett D.S."/>
            <person name="Grigoriev I.V."/>
        </authorList>
    </citation>
    <scope>NUCLEOTIDE SEQUENCE</scope>
    <source>
        <strain evidence="1">TFB10827</strain>
    </source>
</reference>
<name>A0ABQ8QSK9_9AGAR</name>
<evidence type="ECO:0000313" key="1">
    <source>
        <dbReference type="EMBL" id="KAJ4001516.1"/>
    </source>
</evidence>
<dbReference type="EMBL" id="MU790509">
    <property type="protein sequence ID" value="KAJ4001516.1"/>
    <property type="molecule type" value="Genomic_DNA"/>
</dbReference>
<sequence length="105" mass="11514">DLLYYSGVPVWYVRHVGDSLVTPLGSQDVRIEQVVPFIVAEFDQSITLPGGKKIRVDDSTPLHCIIYEGLPGKPECYAAMAAYVRSLFHYPSLLGSPAPQSSTSM</sequence>
<keyword evidence="2" id="KW-1185">Reference proteome</keyword>
<organism evidence="1 2">
    <name type="scientific">Lentinula boryana</name>
    <dbReference type="NCBI Taxonomy" id="40481"/>
    <lineage>
        <taxon>Eukaryota</taxon>
        <taxon>Fungi</taxon>
        <taxon>Dikarya</taxon>
        <taxon>Basidiomycota</taxon>
        <taxon>Agaricomycotina</taxon>
        <taxon>Agaricomycetes</taxon>
        <taxon>Agaricomycetidae</taxon>
        <taxon>Agaricales</taxon>
        <taxon>Marasmiineae</taxon>
        <taxon>Omphalotaceae</taxon>
        <taxon>Lentinula</taxon>
    </lineage>
</organism>
<accession>A0ABQ8QSK9</accession>
<comment type="caution">
    <text evidence="1">The sequence shown here is derived from an EMBL/GenBank/DDBJ whole genome shotgun (WGS) entry which is preliminary data.</text>
</comment>
<feature type="non-terminal residue" evidence="1">
    <location>
        <position position="1"/>
    </location>
</feature>
<feature type="non-terminal residue" evidence="1">
    <location>
        <position position="105"/>
    </location>
</feature>
<dbReference type="Proteomes" id="UP001163828">
    <property type="component" value="Unassembled WGS sequence"/>
</dbReference>
<protein>
    <submittedName>
        <fullName evidence="1">Uncharacterized protein</fullName>
    </submittedName>
</protein>
<evidence type="ECO:0000313" key="2">
    <source>
        <dbReference type="Proteomes" id="UP001163828"/>
    </source>
</evidence>